<accession>A0A5N6URS0</accession>
<name>A0A5N6URS0_ASPTM</name>
<sequence length="56" mass="6101">MRKGPWISTLFNSYGPGIIPHLPRSSPSIVCHLVCGLSERAKGFLKGRGAIWHTLG</sequence>
<proteinExistence type="predicted"/>
<keyword evidence="2" id="KW-1185">Reference proteome</keyword>
<evidence type="ECO:0000313" key="2">
    <source>
        <dbReference type="Proteomes" id="UP000326950"/>
    </source>
</evidence>
<dbReference type="Proteomes" id="UP000326950">
    <property type="component" value="Unassembled WGS sequence"/>
</dbReference>
<reference evidence="1 2" key="1">
    <citation type="submission" date="2019-04" db="EMBL/GenBank/DDBJ databases">
        <title>Friends and foes A comparative genomics study of 23 Aspergillus species from section Flavi.</title>
        <authorList>
            <consortium name="DOE Joint Genome Institute"/>
            <person name="Kjaerbolling I."/>
            <person name="Vesth T."/>
            <person name="Frisvad J.C."/>
            <person name="Nybo J.L."/>
            <person name="Theobald S."/>
            <person name="Kildgaard S."/>
            <person name="Isbrandt T."/>
            <person name="Kuo A."/>
            <person name="Sato A."/>
            <person name="Lyhne E.K."/>
            <person name="Kogle M.E."/>
            <person name="Wiebenga A."/>
            <person name="Kun R.S."/>
            <person name="Lubbers R.J."/>
            <person name="Makela M.R."/>
            <person name="Barry K."/>
            <person name="Chovatia M."/>
            <person name="Clum A."/>
            <person name="Daum C."/>
            <person name="Haridas S."/>
            <person name="He G."/>
            <person name="LaButti K."/>
            <person name="Lipzen A."/>
            <person name="Mondo S."/>
            <person name="Riley R."/>
            <person name="Salamov A."/>
            <person name="Simmons B.A."/>
            <person name="Magnuson J.K."/>
            <person name="Henrissat B."/>
            <person name="Mortensen U.H."/>
            <person name="Larsen T.O."/>
            <person name="Devries R.P."/>
            <person name="Grigoriev I.V."/>
            <person name="Machida M."/>
            <person name="Baker S.E."/>
            <person name="Andersen M.R."/>
        </authorList>
    </citation>
    <scope>NUCLEOTIDE SEQUENCE [LARGE SCALE GENOMIC DNA]</scope>
    <source>
        <strain evidence="1 2">CBS 117626</strain>
    </source>
</reference>
<evidence type="ECO:0000313" key="1">
    <source>
        <dbReference type="EMBL" id="KAE8161306.1"/>
    </source>
</evidence>
<dbReference type="OrthoDB" id="443402at2759"/>
<dbReference type="AlphaFoldDB" id="A0A5N6URS0"/>
<protein>
    <submittedName>
        <fullName evidence="1">Uncharacterized protein</fullName>
    </submittedName>
</protein>
<organism evidence="1 2">
    <name type="scientific">Aspergillus tamarii</name>
    <dbReference type="NCBI Taxonomy" id="41984"/>
    <lineage>
        <taxon>Eukaryota</taxon>
        <taxon>Fungi</taxon>
        <taxon>Dikarya</taxon>
        <taxon>Ascomycota</taxon>
        <taxon>Pezizomycotina</taxon>
        <taxon>Eurotiomycetes</taxon>
        <taxon>Eurotiomycetidae</taxon>
        <taxon>Eurotiales</taxon>
        <taxon>Aspergillaceae</taxon>
        <taxon>Aspergillus</taxon>
        <taxon>Aspergillus subgen. Circumdati</taxon>
    </lineage>
</organism>
<dbReference type="EMBL" id="ML738644">
    <property type="protein sequence ID" value="KAE8161306.1"/>
    <property type="molecule type" value="Genomic_DNA"/>
</dbReference>
<gene>
    <name evidence="1" type="ORF">BDV40DRAFT_193320</name>
</gene>